<feature type="domain" description="HotDog ACOT-type" evidence="4">
    <location>
        <begin position="1"/>
        <end position="108"/>
    </location>
</feature>
<evidence type="ECO:0000313" key="6">
    <source>
        <dbReference type="Proteomes" id="UP000239907"/>
    </source>
</evidence>
<dbReference type="RefSeq" id="WP_105041546.1">
    <property type="nucleotide sequence ID" value="NZ_MQWA01000001.1"/>
</dbReference>
<dbReference type="PROSITE" id="PS51770">
    <property type="entry name" value="HOTDOG_ACOT"/>
    <property type="match status" value="1"/>
</dbReference>
<evidence type="ECO:0000313" key="5">
    <source>
        <dbReference type="EMBL" id="PQJ27057.1"/>
    </source>
</evidence>
<dbReference type="SUPFAM" id="SSF54637">
    <property type="entry name" value="Thioesterase/thiol ester dehydrase-isomerase"/>
    <property type="match status" value="1"/>
</dbReference>
<dbReference type="InterPro" id="IPR040170">
    <property type="entry name" value="Cytosol_ACT"/>
</dbReference>
<dbReference type="OrthoDB" id="9791628at2"/>
<dbReference type="InterPro" id="IPR006683">
    <property type="entry name" value="Thioestr_dom"/>
</dbReference>
<evidence type="ECO:0000256" key="1">
    <source>
        <dbReference type="ARBA" id="ARBA00010458"/>
    </source>
</evidence>
<evidence type="ECO:0000256" key="3">
    <source>
        <dbReference type="PROSITE-ProRule" id="PRU01106"/>
    </source>
</evidence>
<dbReference type="EMBL" id="MQWA01000001">
    <property type="protein sequence ID" value="PQJ27057.1"/>
    <property type="molecule type" value="Genomic_DNA"/>
</dbReference>
<sequence>METHRLVLTEDLNQYGFLFGGRLLSWADEAGYIAASQDFPEARFVTIGMGKVEFLQSVKNGAIIRICASLQMKGTTSASYRIDIYSGKEPERGAIFSTDISYVNVGEDGVKKPLS</sequence>
<dbReference type="GO" id="GO:0005829">
    <property type="term" value="C:cytosol"/>
    <property type="evidence" value="ECO:0007669"/>
    <property type="project" value="TreeGrafter"/>
</dbReference>
<dbReference type="Gene3D" id="3.10.129.10">
    <property type="entry name" value="Hotdog Thioesterase"/>
    <property type="match status" value="1"/>
</dbReference>
<keyword evidence="6" id="KW-1185">Reference proteome</keyword>
<comment type="caution">
    <text evidence="5">The sequence shown here is derived from an EMBL/GenBank/DDBJ whole genome shotgun (WGS) entry which is preliminary data.</text>
</comment>
<dbReference type="GO" id="GO:0052816">
    <property type="term" value="F:long-chain fatty acyl-CoA hydrolase activity"/>
    <property type="evidence" value="ECO:0007669"/>
    <property type="project" value="TreeGrafter"/>
</dbReference>
<dbReference type="GO" id="GO:0009062">
    <property type="term" value="P:fatty acid catabolic process"/>
    <property type="evidence" value="ECO:0007669"/>
    <property type="project" value="TreeGrafter"/>
</dbReference>
<comment type="similarity">
    <text evidence="1">Belongs to the acyl coenzyme A hydrolase family.</text>
</comment>
<dbReference type="InterPro" id="IPR029069">
    <property type="entry name" value="HotDog_dom_sf"/>
</dbReference>
<dbReference type="PANTHER" id="PTHR11049">
    <property type="entry name" value="ACYL COENZYME A THIOESTER HYDROLASE"/>
    <property type="match status" value="1"/>
</dbReference>
<dbReference type="Proteomes" id="UP000239907">
    <property type="component" value="Unassembled WGS sequence"/>
</dbReference>
<dbReference type="Pfam" id="PF03061">
    <property type="entry name" value="4HBT"/>
    <property type="match status" value="1"/>
</dbReference>
<organism evidence="5 6">
    <name type="scientific">Rubritalea profundi</name>
    <dbReference type="NCBI Taxonomy" id="1658618"/>
    <lineage>
        <taxon>Bacteria</taxon>
        <taxon>Pseudomonadati</taxon>
        <taxon>Verrucomicrobiota</taxon>
        <taxon>Verrucomicrobiia</taxon>
        <taxon>Verrucomicrobiales</taxon>
        <taxon>Rubritaleaceae</taxon>
        <taxon>Rubritalea</taxon>
    </lineage>
</organism>
<accession>A0A2S7TXU6</accession>
<keyword evidence="2 3" id="KW-0378">Hydrolase</keyword>
<evidence type="ECO:0000259" key="4">
    <source>
        <dbReference type="PROSITE" id="PS51770"/>
    </source>
</evidence>
<dbReference type="GO" id="GO:0006637">
    <property type="term" value="P:acyl-CoA metabolic process"/>
    <property type="evidence" value="ECO:0007669"/>
    <property type="project" value="TreeGrafter"/>
</dbReference>
<gene>
    <name evidence="5" type="ORF">BSZ32_00100</name>
</gene>
<dbReference type="AlphaFoldDB" id="A0A2S7TXU6"/>
<name>A0A2S7TXU6_9BACT</name>
<evidence type="ECO:0000256" key="2">
    <source>
        <dbReference type="ARBA" id="ARBA00022801"/>
    </source>
</evidence>
<proteinExistence type="inferred from homology"/>
<protein>
    <submittedName>
        <fullName evidence="5">Acyl-CoA thioesterase</fullName>
    </submittedName>
</protein>
<dbReference type="PANTHER" id="PTHR11049:SF31">
    <property type="entry name" value="HOTDOG ACOT-TYPE DOMAIN-CONTAINING PROTEIN"/>
    <property type="match status" value="1"/>
</dbReference>
<reference evidence="5 6" key="1">
    <citation type="submission" date="2016-12" db="EMBL/GenBank/DDBJ databases">
        <title>Study of bacterial adaptation to deep sea.</title>
        <authorList>
            <person name="Song J."/>
            <person name="Yoshizawa S."/>
            <person name="Kogure K."/>
        </authorList>
    </citation>
    <scope>NUCLEOTIDE SEQUENCE [LARGE SCALE GENOMIC DNA]</scope>
    <source>
        <strain evidence="5 6">SAORIC-165</strain>
    </source>
</reference>
<dbReference type="InterPro" id="IPR033120">
    <property type="entry name" value="HOTDOG_ACOT"/>
</dbReference>